<dbReference type="FunFam" id="3.30.1490.20:FF:000003">
    <property type="entry name" value="acetyl-CoA carboxylase isoform X1"/>
    <property type="match status" value="1"/>
</dbReference>
<dbReference type="InterPro" id="IPR011054">
    <property type="entry name" value="Rudment_hybrid_motif"/>
</dbReference>
<feature type="domain" description="ATP-grasp" evidence="9">
    <location>
        <begin position="124"/>
        <end position="321"/>
    </location>
</feature>
<dbReference type="OrthoDB" id="9763189at2"/>
<dbReference type="PROSITE" id="PS50975">
    <property type="entry name" value="ATP_GRASP"/>
    <property type="match status" value="1"/>
</dbReference>
<evidence type="ECO:0000259" key="9">
    <source>
        <dbReference type="PROSITE" id="PS50975"/>
    </source>
</evidence>
<comment type="cofactor">
    <cofactor evidence="1">
        <name>biotin</name>
        <dbReference type="ChEBI" id="CHEBI:57586"/>
    </cofactor>
</comment>
<dbReference type="InterPro" id="IPR050856">
    <property type="entry name" value="Biotin_carboxylase_complex"/>
</dbReference>
<dbReference type="Gene3D" id="2.40.50.100">
    <property type="match status" value="1"/>
</dbReference>
<dbReference type="FunFam" id="3.40.50.20:FF:000010">
    <property type="entry name" value="Propionyl-CoA carboxylase subunit alpha"/>
    <property type="match status" value="1"/>
</dbReference>
<dbReference type="Proteomes" id="UP000305451">
    <property type="component" value="Unassembled WGS sequence"/>
</dbReference>
<dbReference type="Pfam" id="PF00364">
    <property type="entry name" value="Biotin_lipoyl"/>
    <property type="match status" value="1"/>
</dbReference>
<dbReference type="SUPFAM" id="SSF56059">
    <property type="entry name" value="Glutathione synthetase ATP-binding domain-like"/>
    <property type="match status" value="1"/>
</dbReference>
<dbReference type="InterPro" id="IPR011764">
    <property type="entry name" value="Biotin_carboxylation_dom"/>
</dbReference>
<reference evidence="11 12" key="1">
    <citation type="journal article" date="2013" name="Int. J. Syst. Evol. Microbiol.">
        <title>Marinicauda pacifica gen. nov., sp. nov., a prosthecate alphaproteobacterium of the family Hyphomonadaceae isolated from deep seawater.</title>
        <authorList>
            <person name="Zhang X.Y."/>
            <person name="Li G.W."/>
            <person name="Wang C.S."/>
            <person name="Zhang Y.J."/>
            <person name="Xu X.W."/>
            <person name="Li H."/>
            <person name="Liu A."/>
            <person name="Liu C."/>
            <person name="Xie B.B."/>
            <person name="Qin Q.L."/>
            <person name="Xu Z."/>
            <person name="Chen X.L."/>
            <person name="Zhou B.C."/>
            <person name="Zhang Y.Z."/>
        </authorList>
    </citation>
    <scope>NUCLEOTIDE SEQUENCE [LARGE SCALE GENOMIC DNA]</scope>
    <source>
        <strain evidence="11 12">P-1 km-3</strain>
    </source>
</reference>
<accession>A0A4S2HB65</accession>
<dbReference type="SUPFAM" id="SSF51246">
    <property type="entry name" value="Rudiment single hybrid motif"/>
    <property type="match status" value="1"/>
</dbReference>
<dbReference type="PROSITE" id="PS50968">
    <property type="entry name" value="BIOTINYL_LIPOYL"/>
    <property type="match status" value="1"/>
</dbReference>
<keyword evidence="12" id="KW-1185">Reference proteome</keyword>
<evidence type="ECO:0000259" key="10">
    <source>
        <dbReference type="PROSITE" id="PS50979"/>
    </source>
</evidence>
<dbReference type="InterPro" id="IPR011761">
    <property type="entry name" value="ATP-grasp"/>
</dbReference>
<dbReference type="FunFam" id="2.40.50.100:FF:000003">
    <property type="entry name" value="Acetyl-CoA carboxylase biotin carboxyl carrier protein"/>
    <property type="match status" value="1"/>
</dbReference>
<keyword evidence="5" id="KW-0809">Transit peptide</keyword>
<protein>
    <submittedName>
        <fullName evidence="11">Biotin/lipoyl-binding protein</fullName>
    </submittedName>
</protein>
<dbReference type="PANTHER" id="PTHR18866">
    <property type="entry name" value="CARBOXYLASE:PYRUVATE/ACETYL-COA/PROPIONYL-COA CARBOXYLASE"/>
    <property type="match status" value="1"/>
</dbReference>
<evidence type="ECO:0000256" key="2">
    <source>
        <dbReference type="ARBA" id="ARBA00022598"/>
    </source>
</evidence>
<proteinExistence type="predicted"/>
<evidence type="ECO:0000256" key="3">
    <source>
        <dbReference type="ARBA" id="ARBA00022741"/>
    </source>
</evidence>
<feature type="domain" description="Biotin carboxylation" evidence="10">
    <location>
        <begin position="5"/>
        <end position="450"/>
    </location>
</feature>
<gene>
    <name evidence="11" type="ORF">E5162_08985</name>
</gene>
<dbReference type="InterPro" id="IPR005479">
    <property type="entry name" value="CPAse_ATP-bd"/>
</dbReference>
<feature type="domain" description="Lipoyl-binding" evidence="8">
    <location>
        <begin position="573"/>
        <end position="648"/>
    </location>
</feature>
<dbReference type="InterPro" id="IPR016185">
    <property type="entry name" value="PreATP-grasp_dom_sf"/>
</dbReference>
<dbReference type="InterPro" id="IPR001882">
    <property type="entry name" value="Biotin_BS"/>
</dbReference>
<dbReference type="SMART" id="SM01209">
    <property type="entry name" value="GARS_A"/>
    <property type="match status" value="1"/>
</dbReference>
<dbReference type="PROSITE" id="PS50979">
    <property type="entry name" value="BC"/>
    <property type="match status" value="1"/>
</dbReference>
<dbReference type="RefSeq" id="WP_135944903.1">
    <property type="nucleotide sequence ID" value="NZ_BMEI01000002.1"/>
</dbReference>
<dbReference type="GO" id="GO:0046872">
    <property type="term" value="F:metal ion binding"/>
    <property type="evidence" value="ECO:0007669"/>
    <property type="project" value="InterPro"/>
</dbReference>
<dbReference type="SMART" id="SM00878">
    <property type="entry name" value="Biotin_carb_C"/>
    <property type="match status" value="1"/>
</dbReference>
<dbReference type="EMBL" id="SRXV01000002">
    <property type="protein sequence ID" value="TGY93185.1"/>
    <property type="molecule type" value="Genomic_DNA"/>
</dbReference>
<evidence type="ECO:0000259" key="8">
    <source>
        <dbReference type="PROSITE" id="PS50968"/>
    </source>
</evidence>
<keyword evidence="4 7" id="KW-0067">ATP-binding</keyword>
<evidence type="ECO:0000256" key="7">
    <source>
        <dbReference type="PROSITE-ProRule" id="PRU00409"/>
    </source>
</evidence>
<evidence type="ECO:0000256" key="6">
    <source>
        <dbReference type="ARBA" id="ARBA00023267"/>
    </source>
</evidence>
<evidence type="ECO:0000256" key="5">
    <source>
        <dbReference type="ARBA" id="ARBA00022946"/>
    </source>
</evidence>
<dbReference type="AlphaFoldDB" id="A0A4S2HB65"/>
<dbReference type="InterPro" id="IPR000089">
    <property type="entry name" value="Biotin_lipoyl"/>
</dbReference>
<comment type="caution">
    <text evidence="11">The sequence shown here is derived from an EMBL/GenBank/DDBJ whole genome shotgun (WGS) entry which is preliminary data.</text>
</comment>
<dbReference type="InterPro" id="IPR011053">
    <property type="entry name" value="Single_hybrid_motif"/>
</dbReference>
<dbReference type="Pfam" id="PF00289">
    <property type="entry name" value="Biotin_carb_N"/>
    <property type="match status" value="1"/>
</dbReference>
<dbReference type="Pfam" id="PF02785">
    <property type="entry name" value="Biotin_carb_C"/>
    <property type="match status" value="1"/>
</dbReference>
<keyword evidence="2" id="KW-0436">Ligase</keyword>
<dbReference type="InterPro" id="IPR005481">
    <property type="entry name" value="BC-like_N"/>
</dbReference>
<keyword evidence="6" id="KW-0092">Biotin</keyword>
<dbReference type="SUPFAM" id="SSF51230">
    <property type="entry name" value="Single hybrid motif"/>
    <property type="match status" value="1"/>
</dbReference>
<evidence type="ECO:0000313" key="12">
    <source>
        <dbReference type="Proteomes" id="UP000305451"/>
    </source>
</evidence>
<dbReference type="PROSITE" id="PS00188">
    <property type="entry name" value="BIOTIN"/>
    <property type="match status" value="1"/>
</dbReference>
<dbReference type="Gene3D" id="3.30.470.20">
    <property type="entry name" value="ATP-grasp fold, B domain"/>
    <property type="match status" value="1"/>
</dbReference>
<evidence type="ECO:0000256" key="1">
    <source>
        <dbReference type="ARBA" id="ARBA00001953"/>
    </source>
</evidence>
<keyword evidence="3 7" id="KW-0547">Nucleotide-binding</keyword>
<dbReference type="Pfam" id="PF02786">
    <property type="entry name" value="CPSase_L_D2"/>
    <property type="match status" value="1"/>
</dbReference>
<evidence type="ECO:0000256" key="4">
    <source>
        <dbReference type="ARBA" id="ARBA00022840"/>
    </source>
</evidence>
<dbReference type="PANTHER" id="PTHR18866:SF33">
    <property type="entry name" value="METHYLCROTONOYL-COA CARBOXYLASE SUBUNIT ALPHA, MITOCHONDRIAL-RELATED"/>
    <property type="match status" value="1"/>
</dbReference>
<dbReference type="GO" id="GO:0005524">
    <property type="term" value="F:ATP binding"/>
    <property type="evidence" value="ECO:0007669"/>
    <property type="project" value="UniProtKB-UniRule"/>
</dbReference>
<dbReference type="InterPro" id="IPR005482">
    <property type="entry name" value="Biotin_COase_C"/>
</dbReference>
<dbReference type="PROSITE" id="PS00867">
    <property type="entry name" value="CPSASE_2"/>
    <property type="match status" value="1"/>
</dbReference>
<organism evidence="11 12">
    <name type="scientific">Marinicauda pacifica</name>
    <dbReference type="NCBI Taxonomy" id="1133559"/>
    <lineage>
        <taxon>Bacteria</taxon>
        <taxon>Pseudomonadati</taxon>
        <taxon>Pseudomonadota</taxon>
        <taxon>Alphaproteobacteria</taxon>
        <taxon>Maricaulales</taxon>
        <taxon>Maricaulaceae</taxon>
        <taxon>Marinicauda</taxon>
    </lineage>
</organism>
<dbReference type="CDD" id="cd06850">
    <property type="entry name" value="biotinyl_domain"/>
    <property type="match status" value="1"/>
</dbReference>
<dbReference type="FunFam" id="3.30.470.20:FF:000028">
    <property type="entry name" value="Methylcrotonoyl-CoA carboxylase subunit alpha, mitochondrial"/>
    <property type="match status" value="1"/>
</dbReference>
<sequence length="653" mass="69566">MKARPFSSVLVANRGEIALRVIEEARQREFTAIAVHSSADADMPFVRAADLSVCIGPAPAAQSYLNIEAILDAARRTGAEAIHPGYGFLSENAAFARAVLEAGLVWIGPPPDAIEAMGDKAKAKTLMIEAGVPTLPGWQGEDQSEGQLKARADEIGYPLLIKAVAGGGGRGMRVVRSADGFEDALVSARREAKSAFGDQTVLLEKYVERGRHVEVQVFADTHGHTIHLGERDCSAQRRRQKVIEEAPSPSVDEALRQRMGEAAVAAAKAVGYVGAGTVEFLLDESGAFYFLEMNTRLQVEHPVTESVVGLNLVQLQFDVAAGAPLPREQGDIEFHGHAIEARLYAEDPSNGFAPQSGPIALFEPRTPYDDRVDAGVETGDVIGTDYDPMVAKFISWGQTREEAIDRLRASLMVRPLLGVKTNRDFLLRLLDSEAFRTGKICVADLDQWSEAGSGPFAAAEPPDMALALAALLMARAPGEAIRAHSVRTFGLDLELNGQGSPVLVTQAGPDTVEVTAGEQSWQAEYLGGEGALIDWRLDGIAQSTQGVRLADGGWWLALGDQIVTVREASPWGPDAEADPSKITAPVSGTVVAVNVKPGQAVKAGDVLAVMEAMKMEMRLTAEADGVVSEVHASEASQAASGTILIELDLQTQD</sequence>
<evidence type="ECO:0000313" key="11">
    <source>
        <dbReference type="EMBL" id="TGY93185.1"/>
    </source>
</evidence>
<dbReference type="GO" id="GO:0016874">
    <property type="term" value="F:ligase activity"/>
    <property type="evidence" value="ECO:0007669"/>
    <property type="project" value="UniProtKB-KW"/>
</dbReference>
<name>A0A4S2HB65_9PROT</name>
<dbReference type="SUPFAM" id="SSF52440">
    <property type="entry name" value="PreATP-grasp domain"/>
    <property type="match status" value="1"/>
</dbReference>